<gene>
    <name evidence="11" type="ORF">MCOR_943</name>
</gene>
<evidence type="ECO:0000256" key="4">
    <source>
        <dbReference type="ARBA" id="ARBA00022490"/>
    </source>
</evidence>
<evidence type="ECO:0000256" key="3">
    <source>
        <dbReference type="ARBA" id="ARBA00021406"/>
    </source>
</evidence>
<feature type="coiled-coil region" evidence="9">
    <location>
        <begin position="1550"/>
        <end position="1601"/>
    </location>
</feature>
<feature type="compositionally biased region" description="Low complexity" evidence="10">
    <location>
        <begin position="702"/>
        <end position="718"/>
    </location>
</feature>
<keyword evidence="5" id="KW-0493">Microtubule</keyword>
<feature type="region of interest" description="Disordered" evidence="10">
    <location>
        <begin position="395"/>
        <end position="518"/>
    </location>
</feature>
<feature type="compositionally biased region" description="Basic and acidic residues" evidence="10">
    <location>
        <begin position="762"/>
        <end position="779"/>
    </location>
</feature>
<dbReference type="GO" id="GO:0005814">
    <property type="term" value="C:centriole"/>
    <property type="evidence" value="ECO:0007669"/>
    <property type="project" value="UniProtKB-SubCell"/>
</dbReference>
<sequence length="1701" mass="195767">MVTPITDEQFDAFLRDVNNTITDEQFDAFLRDMGNTITDEQFDAFLRDVSNTITDEQFDAFLRDVSNTITDEQFDAFLRDVGNTITDEQFDAFLRDFDAFLRDVSNTITDEQFDAFLRDVSNTITDEQFDAFLRDVSNTITDEQFDAFLRDVSNTITDEQFDAFLRDVSNTITDEQFDAFLRDFDAFLRDVSNTITDEQFDAFLRDVSNTITDEQFDAFLRDSVSSEESISSSRINKYLEPKKKKKGDVPWWMQDDDDDTMGTGTGKSFLKKKQPEPEHSTPIRDDRPTPLKSSLGGDKPSPIEANDKQKAKTKKETKTRGPRGKADASMSKDSLEDISEKSEEESQKDRKIHLKNDSSYGSRNGTGKPGFDTLDEIAEKEKFFKDMEREGTVDYGRLNQDLSGTTGNTLSPEGPARGAATLAALEDIEEDEVVNRPQTYREMSERTEGTSNQKPSMLSKVSLMDSMESTMNTTGTSPKVGQNTLEEAKEGFDDVDGHVAARHSQPTSMKTGTGFMGTNTSMEMEAVYHQALQETGMTNESQPLDSSYQGNKSNNSQLVQKILSEQPRTKSGKERTVEEVLQEMEELDRESKKRKDIAVELLEDRRKQPYSPNGPAKEMEEIRGFDLSPVHQDSPRGGFDNSHTEDTEMYQPVTQVTGRSSKKSVSERGRSKRKETKERKKGKDDSKERTKKGSPQRRKKSPSISPRRSMSASMSPRRWAPSGAITDRSHSPVKPSGTLNPKFAHVKSSGYGTSYSPSKNMTMKERPSSSKERLDDNDRQKRRYDRKLDITDRHDERTGILDRKAVTDVWSPVDVAKQKVKGTESPKNKKQKYIDPGMESQLNASVDAFANYIKEHFTDRNIPEAKYSMDEPSIAASWKGDKSVGIDDDVGRLKESLEEEKRLHRKTKDDLIQVEKEYGSMIEMQKQEFEEQIFKLKQEIFVLQAKVPEDETEIRKKMVEGLTDGASKGQVERFEKELKEQETLLAGYQQENKKLYQQLKTSQKQSKQAEERMFKENQKMATEVANLRTLLERKEVAYKNKGVITSLPVQQNIAAGNTEGGAVLGAGKIAILEAEFKEAKRQEENAKRELSVLQKTKVELEQHIDQIIKEKEQLRKKLEESKGLKSEEAKEIEEKYIKENERISRKLKWYAENQQILDKDAKILKEKEEEIAKFKVRIEELKSETGKKKEENKMRAKEKANDAKKIQDLQRQVKEMEQIIRRRHPNSLPALIMTAAIASDEKPGSLERTPTVIVLENQLKKLEAELETKDEESERMLRSVEQKYHTVKLQYEDRIKDLEAQLHLYKRTDDNSLKEYDHPHTSTLAVQRELDSVRERYKKQVAELQADINNLNNELNKTKSSQEVTLKNELKMSKDQETDLKNQVKVFRAEIESKNHDLQILQKSIERLRKEKHLYLVNGFTTDTDNNKKMKGKGKMRKMDEDETEVLSEMNGFTDRVNEKQYEPETFADRTHISDVIKENEMLKSKVDELQLEVDTHRIELQKYQAHFEDKNRKTREKYEEQIGVLRSSHQRELQKFLADNALQHSASKMAELQSKTDAQQVMIKHLKEQLNKSHLDSEQLSILRIQNASLENQIDKLKEELCEAKKFHTPEMKHFESIQQKIIQMEKKRETRELELQQIIKNAKQTASVEMDQEVKKWKGIVDSKNSEIQRFRTELDSILDVLKLLQKQGVVIPVSAAVS</sequence>
<keyword evidence="4" id="KW-0963">Cytoplasm</keyword>
<keyword evidence="12" id="KW-1185">Reference proteome</keyword>
<accession>A0A6J7ZU23</accession>
<feature type="region of interest" description="Disordered" evidence="10">
    <location>
        <begin position="246"/>
        <end position="374"/>
    </location>
</feature>
<dbReference type="GO" id="GO:0060271">
    <property type="term" value="P:cilium assembly"/>
    <property type="evidence" value="ECO:0007669"/>
    <property type="project" value="TreeGrafter"/>
</dbReference>
<feature type="region of interest" description="Disordered" evidence="10">
    <location>
        <begin position="600"/>
        <end position="797"/>
    </location>
</feature>
<evidence type="ECO:0000256" key="1">
    <source>
        <dbReference type="ARBA" id="ARBA00004114"/>
    </source>
</evidence>
<feature type="compositionally biased region" description="Basic and acidic residues" evidence="10">
    <location>
        <begin position="273"/>
        <end position="289"/>
    </location>
</feature>
<comment type="subcellular location">
    <subcellularLocation>
        <location evidence="1">Cytoplasm</location>
        <location evidence="1">Cytoskeleton</location>
        <location evidence="1">Microtubule organizing center</location>
        <location evidence="1">Centrosome</location>
        <location evidence="1">Centriole</location>
    </subcellularLocation>
</comment>
<feature type="compositionally biased region" description="Polar residues" evidence="10">
    <location>
        <begin position="400"/>
        <end position="411"/>
    </location>
</feature>
<evidence type="ECO:0000313" key="11">
    <source>
        <dbReference type="EMBL" id="CAC5357127.1"/>
    </source>
</evidence>
<dbReference type="InterPro" id="IPR011992">
    <property type="entry name" value="EF-hand-dom_pair"/>
</dbReference>
<dbReference type="SUPFAM" id="SSF47473">
    <property type="entry name" value="EF-hand"/>
    <property type="match status" value="2"/>
</dbReference>
<keyword evidence="6" id="KW-0970">Cilium biogenesis/degradation</keyword>
<protein>
    <recommendedName>
        <fullName evidence="3">Centrosomal protein of 162 kDa</fullName>
    </recommendedName>
</protein>
<dbReference type="OrthoDB" id="2157184at2759"/>
<evidence type="ECO:0000256" key="5">
    <source>
        <dbReference type="ARBA" id="ARBA00022701"/>
    </source>
</evidence>
<evidence type="ECO:0000256" key="2">
    <source>
        <dbReference type="ARBA" id="ARBA00009485"/>
    </source>
</evidence>
<feature type="compositionally biased region" description="Polar residues" evidence="10">
    <location>
        <begin position="504"/>
        <end position="518"/>
    </location>
</feature>
<dbReference type="Proteomes" id="UP000507470">
    <property type="component" value="Unassembled WGS sequence"/>
</dbReference>
<feature type="coiled-coil region" evidence="9">
    <location>
        <begin position="1252"/>
        <end position="1361"/>
    </location>
</feature>
<feature type="coiled-coil region" evidence="9">
    <location>
        <begin position="1069"/>
        <end position="1135"/>
    </location>
</feature>
<feature type="compositionally biased region" description="Basic and acidic residues" evidence="10">
    <location>
        <begin position="567"/>
        <end position="577"/>
    </location>
</feature>
<feature type="compositionally biased region" description="Basic and acidic residues" evidence="10">
    <location>
        <begin position="486"/>
        <end position="499"/>
    </location>
</feature>
<proteinExistence type="inferred from homology"/>
<feature type="compositionally biased region" description="Polar residues" evidence="10">
    <location>
        <begin position="750"/>
        <end position="761"/>
    </location>
</feature>
<feature type="coiled-coil region" evidence="9">
    <location>
        <begin position="971"/>
        <end position="1019"/>
    </location>
</feature>
<evidence type="ECO:0000256" key="8">
    <source>
        <dbReference type="ARBA" id="ARBA00023212"/>
    </source>
</evidence>
<dbReference type="Gene3D" id="1.10.238.10">
    <property type="entry name" value="EF-hand"/>
    <property type="match status" value="1"/>
</dbReference>
<dbReference type="SUPFAM" id="SSF57997">
    <property type="entry name" value="Tropomyosin"/>
    <property type="match status" value="1"/>
</dbReference>
<feature type="compositionally biased region" description="Basic residues" evidence="10">
    <location>
        <begin position="689"/>
        <end position="701"/>
    </location>
</feature>
<feature type="compositionally biased region" description="Polar residues" evidence="10">
    <location>
        <begin position="535"/>
        <end position="559"/>
    </location>
</feature>
<feature type="region of interest" description="Disordered" evidence="10">
    <location>
        <begin position="535"/>
        <end position="577"/>
    </location>
</feature>
<evidence type="ECO:0000313" key="12">
    <source>
        <dbReference type="Proteomes" id="UP000507470"/>
    </source>
</evidence>
<feature type="coiled-coil region" evidence="9">
    <location>
        <begin position="894"/>
        <end position="946"/>
    </location>
</feature>
<keyword evidence="8" id="KW-0206">Cytoskeleton</keyword>
<evidence type="ECO:0000256" key="6">
    <source>
        <dbReference type="ARBA" id="ARBA00022794"/>
    </source>
</evidence>
<comment type="similarity">
    <text evidence="2">Belongs to the CEP162 family.</text>
</comment>
<feature type="coiled-coil region" evidence="9">
    <location>
        <begin position="1473"/>
        <end position="1507"/>
    </location>
</feature>
<dbReference type="InterPro" id="IPR038774">
    <property type="entry name" value="CEP162-like"/>
</dbReference>
<dbReference type="PANTHER" id="PTHR34031:SF1">
    <property type="entry name" value="CENTROSOMAL PROTEIN OF 162 KDA"/>
    <property type="match status" value="1"/>
</dbReference>
<feature type="coiled-coil region" evidence="9">
    <location>
        <begin position="1164"/>
        <end position="1219"/>
    </location>
</feature>
<evidence type="ECO:0000256" key="9">
    <source>
        <dbReference type="SAM" id="Coils"/>
    </source>
</evidence>
<dbReference type="GO" id="GO:0005879">
    <property type="term" value="C:axonemal microtubule"/>
    <property type="evidence" value="ECO:0007669"/>
    <property type="project" value="TreeGrafter"/>
</dbReference>
<feature type="compositionally biased region" description="Basic and acidic residues" evidence="10">
    <location>
        <begin position="786"/>
        <end position="797"/>
    </location>
</feature>
<feature type="compositionally biased region" description="Basic and acidic residues" evidence="10">
    <location>
        <begin position="333"/>
        <end position="349"/>
    </location>
</feature>
<feature type="compositionally biased region" description="Basic and acidic residues" evidence="10">
    <location>
        <begin position="664"/>
        <end position="688"/>
    </location>
</feature>
<feature type="compositionally biased region" description="Basic and acidic residues" evidence="10">
    <location>
        <begin position="305"/>
        <end position="319"/>
    </location>
</feature>
<keyword evidence="7 9" id="KW-0175">Coiled coil</keyword>
<evidence type="ECO:0000256" key="7">
    <source>
        <dbReference type="ARBA" id="ARBA00023054"/>
    </source>
</evidence>
<name>A0A6J7ZU23_MYTCO</name>
<organism evidence="11 12">
    <name type="scientific">Mytilus coruscus</name>
    <name type="common">Sea mussel</name>
    <dbReference type="NCBI Taxonomy" id="42192"/>
    <lineage>
        <taxon>Eukaryota</taxon>
        <taxon>Metazoa</taxon>
        <taxon>Spiralia</taxon>
        <taxon>Lophotrochozoa</taxon>
        <taxon>Mollusca</taxon>
        <taxon>Bivalvia</taxon>
        <taxon>Autobranchia</taxon>
        <taxon>Pteriomorphia</taxon>
        <taxon>Mytilida</taxon>
        <taxon>Mytiloidea</taxon>
        <taxon>Mytilidae</taxon>
        <taxon>Mytilinae</taxon>
        <taxon>Mytilus</taxon>
    </lineage>
</organism>
<evidence type="ECO:0000256" key="10">
    <source>
        <dbReference type="SAM" id="MobiDB-lite"/>
    </source>
</evidence>
<dbReference type="PANTHER" id="PTHR34031">
    <property type="entry name" value="CENTROSOMAL PROTEIN OF 162 KDA"/>
    <property type="match status" value="1"/>
</dbReference>
<feature type="compositionally biased region" description="Polar residues" evidence="10">
    <location>
        <begin position="467"/>
        <end position="485"/>
    </location>
</feature>
<dbReference type="EMBL" id="CACVKT020000199">
    <property type="protein sequence ID" value="CAC5357127.1"/>
    <property type="molecule type" value="Genomic_DNA"/>
</dbReference>
<reference evidence="11 12" key="1">
    <citation type="submission" date="2020-06" db="EMBL/GenBank/DDBJ databases">
        <authorList>
            <person name="Li R."/>
            <person name="Bekaert M."/>
        </authorList>
    </citation>
    <scope>NUCLEOTIDE SEQUENCE [LARGE SCALE GENOMIC DNA]</scope>
    <source>
        <strain evidence="12">wild</strain>
    </source>
</reference>